<dbReference type="Proteomes" id="UP001163823">
    <property type="component" value="Chromosome 8"/>
</dbReference>
<evidence type="ECO:0000313" key="3">
    <source>
        <dbReference type="Proteomes" id="UP001163823"/>
    </source>
</evidence>
<dbReference type="EMBL" id="JARAOO010000008">
    <property type="protein sequence ID" value="KAJ7959511.1"/>
    <property type="molecule type" value="Genomic_DNA"/>
</dbReference>
<feature type="region of interest" description="Disordered" evidence="1">
    <location>
        <begin position="36"/>
        <end position="55"/>
    </location>
</feature>
<feature type="compositionally biased region" description="Polar residues" evidence="1">
    <location>
        <begin position="209"/>
        <end position="220"/>
    </location>
</feature>
<name>A0AAD7LJW0_QUISA</name>
<evidence type="ECO:0000313" key="2">
    <source>
        <dbReference type="EMBL" id="KAJ7959511.1"/>
    </source>
</evidence>
<accession>A0AAD7LJW0</accession>
<organism evidence="2 3">
    <name type="scientific">Quillaja saponaria</name>
    <name type="common">Soap bark tree</name>
    <dbReference type="NCBI Taxonomy" id="32244"/>
    <lineage>
        <taxon>Eukaryota</taxon>
        <taxon>Viridiplantae</taxon>
        <taxon>Streptophyta</taxon>
        <taxon>Embryophyta</taxon>
        <taxon>Tracheophyta</taxon>
        <taxon>Spermatophyta</taxon>
        <taxon>Magnoliopsida</taxon>
        <taxon>eudicotyledons</taxon>
        <taxon>Gunneridae</taxon>
        <taxon>Pentapetalae</taxon>
        <taxon>rosids</taxon>
        <taxon>fabids</taxon>
        <taxon>Fabales</taxon>
        <taxon>Quillajaceae</taxon>
        <taxon>Quillaja</taxon>
    </lineage>
</organism>
<keyword evidence="3" id="KW-1185">Reference proteome</keyword>
<sequence>MSIPVSSNLMMQRDSWINPYSSRGLENLLPNFLADHPRKQGNLPPAPFGGATGASSSNYTYNHPIPSNFPVNLHQYTGVSSMNPMNPIQFTSNSHTPMQGAQQFASQTFNHDWNYFNQQQYNLVPSIPQFNANPLEQSWFTNQYSSTAQNPSFTPPPNPQVQRQTYLEFGPYFTPASNATIHVYNNNSNNNKNGELGGSGANELLLVPPTTSSLNPSPEQSPEDLFFSG</sequence>
<proteinExistence type="predicted"/>
<dbReference type="AlphaFoldDB" id="A0AAD7LJW0"/>
<dbReference type="KEGG" id="qsa:O6P43_020077"/>
<reference evidence="2" key="1">
    <citation type="journal article" date="2023" name="Science">
        <title>Elucidation of the pathway for biosynthesis of saponin adjuvants from the soapbark tree.</title>
        <authorList>
            <person name="Reed J."/>
            <person name="Orme A."/>
            <person name="El-Demerdash A."/>
            <person name="Owen C."/>
            <person name="Martin L.B.B."/>
            <person name="Misra R.C."/>
            <person name="Kikuchi S."/>
            <person name="Rejzek M."/>
            <person name="Martin A.C."/>
            <person name="Harkess A."/>
            <person name="Leebens-Mack J."/>
            <person name="Louveau T."/>
            <person name="Stephenson M.J."/>
            <person name="Osbourn A."/>
        </authorList>
    </citation>
    <scope>NUCLEOTIDE SEQUENCE</scope>
    <source>
        <strain evidence="2">S10</strain>
    </source>
</reference>
<evidence type="ECO:0000256" key="1">
    <source>
        <dbReference type="SAM" id="MobiDB-lite"/>
    </source>
</evidence>
<gene>
    <name evidence="2" type="ORF">O6P43_020077</name>
</gene>
<feature type="region of interest" description="Disordered" evidence="1">
    <location>
        <begin position="192"/>
        <end position="229"/>
    </location>
</feature>
<protein>
    <submittedName>
        <fullName evidence="2">Uncharacterized protein</fullName>
    </submittedName>
</protein>
<comment type="caution">
    <text evidence="2">The sequence shown here is derived from an EMBL/GenBank/DDBJ whole genome shotgun (WGS) entry which is preliminary data.</text>
</comment>